<evidence type="ECO:0000313" key="2">
    <source>
        <dbReference type="Proteomes" id="UP000197424"/>
    </source>
</evidence>
<dbReference type="AlphaFoldDB" id="A0A248LJG5"/>
<dbReference type="RefSeq" id="WP_088860660.1">
    <property type="nucleotide sequence ID" value="NZ_CP022115.1"/>
</dbReference>
<dbReference type="InterPro" id="IPR009678">
    <property type="entry name" value="Phage_tail_completion_R"/>
</dbReference>
<protein>
    <submittedName>
        <fullName evidence="1">P2 phage tail completion protein R (GpR)</fullName>
    </submittedName>
</protein>
<evidence type="ECO:0000313" key="1">
    <source>
        <dbReference type="EMBL" id="ASJ24313.1"/>
    </source>
</evidence>
<dbReference type="Pfam" id="PF06891">
    <property type="entry name" value="P2_Phage_GpR"/>
    <property type="match status" value="1"/>
</dbReference>
<gene>
    <name evidence="1" type="ORF">LHGZ1_1482</name>
</gene>
<dbReference type="OrthoDB" id="8564199at2"/>
<reference evidence="2" key="1">
    <citation type="submission" date="2017-06" db="EMBL/GenBank/DDBJ databases">
        <title>Whole genome sequence of Laribacter hongkongensis LHGZ1.</title>
        <authorList>
            <person name="Chen D."/>
            <person name="Wu H."/>
            <person name="Chen J."/>
        </authorList>
    </citation>
    <scope>NUCLEOTIDE SEQUENCE [LARGE SCALE GENOMIC DNA]</scope>
    <source>
        <strain evidence="2">LHGZ1</strain>
    </source>
</reference>
<organism evidence="1 2">
    <name type="scientific">Laribacter hongkongensis</name>
    <dbReference type="NCBI Taxonomy" id="168471"/>
    <lineage>
        <taxon>Bacteria</taxon>
        <taxon>Pseudomonadati</taxon>
        <taxon>Pseudomonadota</taxon>
        <taxon>Betaproteobacteria</taxon>
        <taxon>Neisseriales</taxon>
        <taxon>Aquaspirillaceae</taxon>
        <taxon>Laribacter</taxon>
    </lineage>
</organism>
<dbReference type="EMBL" id="CP022115">
    <property type="protein sequence ID" value="ASJ24313.1"/>
    <property type="molecule type" value="Genomic_DNA"/>
</dbReference>
<accession>A0A248LJG5</accession>
<name>A0A248LJG5_9NEIS</name>
<proteinExistence type="predicted"/>
<dbReference type="Proteomes" id="UP000197424">
    <property type="component" value="Chromosome"/>
</dbReference>
<sequence length="142" mass="15671">MNKPAQLRAALEAALPHLKRSPENLLVFIENGRVASSLGRRGWEYRYTVKVGLLDFAGHPDTVILPLLDWIRTAEPALLQNPDTAAEAIKFEAEILSHTSCDLTLQIALTERVMIDTVDGMTRANHLPDPQLNLTGTLYAGD</sequence>